<proteinExistence type="predicted"/>
<dbReference type="PROSITE" id="PS50075">
    <property type="entry name" value="CARRIER"/>
    <property type="match status" value="1"/>
</dbReference>
<feature type="non-terminal residue" evidence="4">
    <location>
        <position position="1"/>
    </location>
</feature>
<keyword evidence="2" id="KW-0597">Phosphoprotein</keyword>
<evidence type="ECO:0000259" key="3">
    <source>
        <dbReference type="PROSITE" id="PS50075"/>
    </source>
</evidence>
<dbReference type="InterPro" id="IPR006162">
    <property type="entry name" value="Ppantetheine_attach_site"/>
</dbReference>
<evidence type="ECO:0000313" key="4">
    <source>
        <dbReference type="EMBL" id="CAG8974364.1"/>
    </source>
</evidence>
<dbReference type="PANTHER" id="PTHR43439:SF2">
    <property type="entry name" value="ENZYME, PUTATIVE (JCVI)-RELATED"/>
    <property type="match status" value="1"/>
</dbReference>
<gene>
    <name evidence="4" type="ORF">HYALB_00011296</name>
</gene>
<dbReference type="SUPFAM" id="SSF47336">
    <property type="entry name" value="ACP-like"/>
    <property type="match status" value="1"/>
</dbReference>
<dbReference type="Gene3D" id="1.10.1200.10">
    <property type="entry name" value="ACP-like"/>
    <property type="match status" value="1"/>
</dbReference>
<dbReference type="AlphaFoldDB" id="A0A9N9LL63"/>
<protein>
    <recommendedName>
        <fullName evidence="3">Carrier domain-containing protein</fullName>
    </recommendedName>
</protein>
<dbReference type="SUPFAM" id="SSF51735">
    <property type="entry name" value="NAD(P)-binding Rossmann-fold domains"/>
    <property type="match status" value="1"/>
</dbReference>
<dbReference type="InterPro" id="IPR036291">
    <property type="entry name" value="NAD(P)-bd_dom_sf"/>
</dbReference>
<dbReference type="InterPro" id="IPR000873">
    <property type="entry name" value="AMP-dep_synth/lig_dom"/>
</dbReference>
<dbReference type="InterPro" id="IPR036736">
    <property type="entry name" value="ACP-like_sf"/>
</dbReference>
<keyword evidence="5" id="KW-1185">Reference proteome</keyword>
<dbReference type="Pfam" id="PF00550">
    <property type="entry name" value="PP-binding"/>
    <property type="match status" value="1"/>
</dbReference>
<evidence type="ECO:0000256" key="1">
    <source>
        <dbReference type="ARBA" id="ARBA00022450"/>
    </source>
</evidence>
<evidence type="ECO:0000313" key="5">
    <source>
        <dbReference type="Proteomes" id="UP000701801"/>
    </source>
</evidence>
<organism evidence="4 5">
    <name type="scientific">Hymenoscyphus albidus</name>
    <dbReference type="NCBI Taxonomy" id="595503"/>
    <lineage>
        <taxon>Eukaryota</taxon>
        <taxon>Fungi</taxon>
        <taxon>Dikarya</taxon>
        <taxon>Ascomycota</taxon>
        <taxon>Pezizomycotina</taxon>
        <taxon>Leotiomycetes</taxon>
        <taxon>Helotiales</taxon>
        <taxon>Helotiaceae</taxon>
        <taxon>Hymenoscyphus</taxon>
    </lineage>
</organism>
<dbReference type="EMBL" id="CAJVRM010000101">
    <property type="protein sequence ID" value="CAG8974364.1"/>
    <property type="molecule type" value="Genomic_DNA"/>
</dbReference>
<dbReference type="OrthoDB" id="429813at2759"/>
<dbReference type="PANTHER" id="PTHR43439">
    <property type="entry name" value="PHENYLACETATE-COENZYME A LIGASE"/>
    <property type="match status" value="1"/>
</dbReference>
<dbReference type="InterPro" id="IPR042099">
    <property type="entry name" value="ANL_N_sf"/>
</dbReference>
<dbReference type="Pfam" id="PF00501">
    <property type="entry name" value="AMP-binding"/>
    <property type="match status" value="1"/>
</dbReference>
<name>A0A9N9LL63_9HELO</name>
<dbReference type="Proteomes" id="UP000701801">
    <property type="component" value="Unassembled WGS sequence"/>
</dbReference>
<dbReference type="Gene3D" id="3.40.50.12780">
    <property type="entry name" value="N-terminal domain of ligase-like"/>
    <property type="match status" value="1"/>
</dbReference>
<feature type="domain" description="Carrier" evidence="3">
    <location>
        <begin position="579"/>
        <end position="664"/>
    </location>
</feature>
<dbReference type="InterPro" id="IPR051414">
    <property type="entry name" value="Adenylate-forming_Reductase"/>
</dbReference>
<dbReference type="Pfam" id="PF07993">
    <property type="entry name" value="NAD_binding_4"/>
    <property type="match status" value="1"/>
</dbReference>
<sequence length="1058" mass="116978">GQSLKDQSKHGPRRLQPQCLTSELLLEYPGKKEVLTNIVDFMAKKHPQALFAEFPVSLTSYDAGFHKITYESLANAVNAAAWWLHEMLGGPGSNFETIGYMGVNDPRYHIMVLAAVKAGYKVKAFSGLFLSSPRNSSTAHYYLFDSLGCETLIVTDSISPMFAGAISSHDLNVLQVPGIHELLDAQTRPYPYNKTWEEAKDDPLLALHISGSTSIPKALTWTHDFAAAYYNMSQLDPPAEYESQNRLYQDNRIIFFFPPFHGAALFLALINGIANRSVWIYPPAAGIPSAKLLVNGLKHTKADVLAIPPPVVVDLARQPDFVEEISSKIDTIIFGGGDVSEAIGSALKDKFKMVSVLGATEIGLAAAIRPAGKFPSDDWQFIHFYPEFGTEFKHINEDLYELHFIRRPEISEHQPMFKLFPELQEYNTRDLFTPHPSKPGLWIYRGRSDDIIVFLTGEKTNPTSFEHHVSTHPEVKAALVIGTQRFQAGLLIELVEEGEFSSTQRAKIIEGIWPKIHEANQVCPNHAIVAKTHVLLVNPKKPMARAGKGTVQRQLTLSTYAEEIDALYADTEKMNATSDDVEKLDGQATVEKLSLLVEKLVKKQTGWADINAQDNLYLLGLDSLQTLLLVRDLKQAVGLPDLAPSSVYTNPSITELSNAILNLLTQKEASTKELYENRRSEIESLIPKHSNAIDELASTTTTDKKSSNSETSPNHVVLLTGSTGSLGTYLLQALLKNLTVSHVYCLNRSLDSSSVQAERNKSRGIELEFPENRVTFLCAKPSEENFGLDPQVYDKFSNTVTEIILNGWTVNFNIPLSTFNPQLSGVVNFSNFASQARYKPSVLFISSISSVIEAGAVIPEDVIRNHSAPIPMGYGESKYIAELFCCSITSLNGFSIARVGQIAGPAHISGTWNRWEWLPSLVISSLHVGTLPDSLGNSMSTIDWVPIDILAKVLVELSFSNTSTESSERSASVYHPQNPHTISWTKLLPTIVATLSKRKGTPVEVITLGDWLKRIHADLESGGSDIEDLVKRNPAVKLLGTYEVFAKERREGTKFTTD</sequence>
<dbReference type="InterPro" id="IPR013120">
    <property type="entry name" value="FAR_NAD-bd"/>
</dbReference>
<evidence type="ECO:0000256" key="2">
    <source>
        <dbReference type="ARBA" id="ARBA00022553"/>
    </source>
</evidence>
<accession>A0A9N9LL63</accession>
<dbReference type="Gene3D" id="3.40.50.720">
    <property type="entry name" value="NAD(P)-binding Rossmann-like Domain"/>
    <property type="match status" value="1"/>
</dbReference>
<comment type="caution">
    <text evidence="4">The sequence shown here is derived from an EMBL/GenBank/DDBJ whole genome shotgun (WGS) entry which is preliminary data.</text>
</comment>
<keyword evidence="1" id="KW-0596">Phosphopantetheine</keyword>
<dbReference type="Pfam" id="PF23562">
    <property type="entry name" value="AMP-binding_C_3"/>
    <property type="match status" value="1"/>
</dbReference>
<dbReference type="SUPFAM" id="SSF56801">
    <property type="entry name" value="Acetyl-CoA synthetase-like"/>
    <property type="match status" value="1"/>
</dbReference>
<dbReference type="InterPro" id="IPR009081">
    <property type="entry name" value="PP-bd_ACP"/>
</dbReference>
<reference evidence="4" key="1">
    <citation type="submission" date="2021-07" db="EMBL/GenBank/DDBJ databases">
        <authorList>
            <person name="Durling M."/>
        </authorList>
    </citation>
    <scope>NUCLEOTIDE SEQUENCE</scope>
</reference>
<dbReference type="PROSITE" id="PS00012">
    <property type="entry name" value="PHOSPHOPANTETHEINE"/>
    <property type="match status" value="1"/>
</dbReference>